<name>A0ABR0NFA6_GOSAR</name>
<organism evidence="1 2">
    <name type="scientific">Gossypium arboreum</name>
    <name type="common">Tree cotton</name>
    <name type="synonym">Gossypium nanking</name>
    <dbReference type="NCBI Taxonomy" id="29729"/>
    <lineage>
        <taxon>Eukaryota</taxon>
        <taxon>Viridiplantae</taxon>
        <taxon>Streptophyta</taxon>
        <taxon>Embryophyta</taxon>
        <taxon>Tracheophyta</taxon>
        <taxon>Spermatophyta</taxon>
        <taxon>Magnoliopsida</taxon>
        <taxon>eudicotyledons</taxon>
        <taxon>Gunneridae</taxon>
        <taxon>Pentapetalae</taxon>
        <taxon>rosids</taxon>
        <taxon>malvids</taxon>
        <taxon>Malvales</taxon>
        <taxon>Malvaceae</taxon>
        <taxon>Malvoideae</taxon>
        <taxon>Gossypium</taxon>
    </lineage>
</organism>
<dbReference type="Proteomes" id="UP001358586">
    <property type="component" value="Chromosome 10"/>
</dbReference>
<evidence type="ECO:0000313" key="2">
    <source>
        <dbReference type="Proteomes" id="UP001358586"/>
    </source>
</evidence>
<proteinExistence type="predicted"/>
<dbReference type="EMBL" id="JARKNE010000010">
    <property type="protein sequence ID" value="KAK5793341.1"/>
    <property type="molecule type" value="Genomic_DNA"/>
</dbReference>
<gene>
    <name evidence="1" type="ORF">PVK06_034484</name>
</gene>
<accession>A0ABR0NFA6</accession>
<reference evidence="1 2" key="1">
    <citation type="submission" date="2023-03" db="EMBL/GenBank/DDBJ databases">
        <title>WGS of Gossypium arboreum.</title>
        <authorList>
            <person name="Yu D."/>
        </authorList>
    </citation>
    <scope>NUCLEOTIDE SEQUENCE [LARGE SCALE GENOMIC DNA]</scope>
    <source>
        <tissue evidence="1">Leaf</tissue>
    </source>
</reference>
<comment type="caution">
    <text evidence="1">The sequence shown here is derived from an EMBL/GenBank/DDBJ whole genome shotgun (WGS) entry which is preliminary data.</text>
</comment>
<sequence length="144" mass="17119">MANTLILLDDNHISVFQLQMAEDRILETYIYNLFLRPLPMIEPYLMDVRFLHVSHILKGMNWTPQLSASWSKDGSLRQHTFHTANCYEISGHWRLNQRFRATIRQSVRQVFGSLIKMKRLQENFDSLHESSSPLEREQHTQTYI</sequence>
<protein>
    <submittedName>
        <fullName evidence="1">Uncharacterized protein</fullName>
    </submittedName>
</protein>
<evidence type="ECO:0000313" key="1">
    <source>
        <dbReference type="EMBL" id="KAK5793341.1"/>
    </source>
</evidence>
<keyword evidence="2" id="KW-1185">Reference proteome</keyword>